<evidence type="ECO:0000256" key="1">
    <source>
        <dbReference type="SAM" id="MobiDB-lite"/>
    </source>
</evidence>
<evidence type="ECO:0000313" key="2">
    <source>
        <dbReference type="EMBL" id="EFJ37523.1"/>
    </source>
</evidence>
<dbReference type="Proteomes" id="UP000001514">
    <property type="component" value="Unassembled WGS sequence"/>
</dbReference>
<accession>D8QSY8</accession>
<dbReference type="KEGG" id="smo:SELMODRAFT_403912"/>
<organism evidence="3">
    <name type="scientific">Selaginella moellendorffii</name>
    <name type="common">Spikemoss</name>
    <dbReference type="NCBI Taxonomy" id="88036"/>
    <lineage>
        <taxon>Eukaryota</taxon>
        <taxon>Viridiplantae</taxon>
        <taxon>Streptophyta</taxon>
        <taxon>Embryophyta</taxon>
        <taxon>Tracheophyta</taxon>
        <taxon>Lycopodiopsida</taxon>
        <taxon>Selaginellales</taxon>
        <taxon>Selaginellaceae</taxon>
        <taxon>Selaginella</taxon>
    </lineage>
</organism>
<dbReference type="Gramene" id="EFJ37523">
    <property type="protein sequence ID" value="EFJ37523"/>
    <property type="gene ID" value="SELMODRAFT_403912"/>
</dbReference>
<dbReference type="InParanoid" id="D8QSY8"/>
<keyword evidence="3" id="KW-1185">Reference proteome</keyword>
<gene>
    <name evidence="2" type="ORF">SELMODRAFT_403912</name>
</gene>
<evidence type="ECO:0000313" key="3">
    <source>
        <dbReference type="Proteomes" id="UP000001514"/>
    </source>
</evidence>
<dbReference type="EMBL" id="GL377566">
    <property type="protein sequence ID" value="EFJ37523.1"/>
    <property type="molecule type" value="Genomic_DNA"/>
</dbReference>
<protein>
    <submittedName>
        <fullName evidence="2">Uncharacterized protein</fullName>
    </submittedName>
</protein>
<proteinExistence type="predicted"/>
<feature type="region of interest" description="Disordered" evidence="1">
    <location>
        <begin position="94"/>
        <end position="121"/>
    </location>
</feature>
<feature type="region of interest" description="Disordered" evidence="1">
    <location>
        <begin position="168"/>
        <end position="216"/>
    </location>
</feature>
<reference evidence="2 3" key="1">
    <citation type="journal article" date="2011" name="Science">
        <title>The Selaginella genome identifies genetic changes associated with the evolution of vascular plants.</title>
        <authorList>
            <person name="Banks J.A."/>
            <person name="Nishiyama T."/>
            <person name="Hasebe M."/>
            <person name="Bowman J.L."/>
            <person name="Gribskov M."/>
            <person name="dePamphilis C."/>
            <person name="Albert V.A."/>
            <person name="Aono N."/>
            <person name="Aoyama T."/>
            <person name="Ambrose B.A."/>
            <person name="Ashton N.W."/>
            <person name="Axtell M.J."/>
            <person name="Barker E."/>
            <person name="Barker M.S."/>
            <person name="Bennetzen J.L."/>
            <person name="Bonawitz N.D."/>
            <person name="Chapple C."/>
            <person name="Cheng C."/>
            <person name="Correa L.G."/>
            <person name="Dacre M."/>
            <person name="DeBarry J."/>
            <person name="Dreyer I."/>
            <person name="Elias M."/>
            <person name="Engstrom E.M."/>
            <person name="Estelle M."/>
            <person name="Feng L."/>
            <person name="Finet C."/>
            <person name="Floyd S.K."/>
            <person name="Frommer W.B."/>
            <person name="Fujita T."/>
            <person name="Gramzow L."/>
            <person name="Gutensohn M."/>
            <person name="Harholt J."/>
            <person name="Hattori M."/>
            <person name="Heyl A."/>
            <person name="Hirai T."/>
            <person name="Hiwatashi Y."/>
            <person name="Ishikawa M."/>
            <person name="Iwata M."/>
            <person name="Karol K.G."/>
            <person name="Koehler B."/>
            <person name="Kolukisaoglu U."/>
            <person name="Kubo M."/>
            <person name="Kurata T."/>
            <person name="Lalonde S."/>
            <person name="Li K."/>
            <person name="Li Y."/>
            <person name="Litt A."/>
            <person name="Lyons E."/>
            <person name="Manning G."/>
            <person name="Maruyama T."/>
            <person name="Michael T.P."/>
            <person name="Mikami K."/>
            <person name="Miyazaki S."/>
            <person name="Morinaga S."/>
            <person name="Murata T."/>
            <person name="Mueller-Roeber B."/>
            <person name="Nelson D.R."/>
            <person name="Obara M."/>
            <person name="Oguri Y."/>
            <person name="Olmstead R.G."/>
            <person name="Onodera N."/>
            <person name="Petersen B.L."/>
            <person name="Pils B."/>
            <person name="Prigge M."/>
            <person name="Rensing S.A."/>
            <person name="Riano-Pachon D.M."/>
            <person name="Roberts A.W."/>
            <person name="Sato Y."/>
            <person name="Scheller H.V."/>
            <person name="Schulz B."/>
            <person name="Schulz C."/>
            <person name="Shakirov E.V."/>
            <person name="Shibagaki N."/>
            <person name="Shinohara N."/>
            <person name="Shippen D.E."/>
            <person name="Soerensen I."/>
            <person name="Sotooka R."/>
            <person name="Sugimoto N."/>
            <person name="Sugita M."/>
            <person name="Sumikawa N."/>
            <person name="Tanurdzic M."/>
            <person name="Theissen G."/>
            <person name="Ulvskov P."/>
            <person name="Wakazuki S."/>
            <person name="Weng J.K."/>
            <person name="Willats W.W."/>
            <person name="Wipf D."/>
            <person name="Wolf P.G."/>
            <person name="Yang L."/>
            <person name="Zimmer A.D."/>
            <person name="Zhu Q."/>
            <person name="Mitros T."/>
            <person name="Hellsten U."/>
            <person name="Loque D."/>
            <person name="Otillar R."/>
            <person name="Salamov A."/>
            <person name="Schmutz J."/>
            <person name="Shapiro H."/>
            <person name="Lindquist E."/>
            <person name="Lucas S."/>
            <person name="Rokhsar D."/>
            <person name="Grigoriev I.V."/>
        </authorList>
    </citation>
    <scope>NUCLEOTIDE SEQUENCE [LARGE SCALE GENOMIC DNA]</scope>
</reference>
<name>D8QSY8_SELML</name>
<dbReference type="HOGENOM" id="CLU_1279531_0_0_1"/>
<sequence length="216" mass="22658">MPWTSSAASSTRPALASPPRLDIQSCDALHRLEELQSSLHASLSTMSQHENPVADVVGIASVGSRGLEELVSLIAFAGHAKGTEDGVASHQVRAEATAGDDMRSSAVAARHTNSSSGRLRPKEGTLPISIALWKSSKALVGAAAAMRGRKNLACELILVGLEQQSKERVAKRDVGLENSGQPRESLHSPPCVSSPHVGTKQRIDKAGASVPALEEH</sequence>
<dbReference type="AlphaFoldDB" id="D8QSY8"/>